<dbReference type="OrthoDB" id="9816424at2"/>
<dbReference type="EMBL" id="FNJQ01000015">
    <property type="protein sequence ID" value="SDP36087.1"/>
    <property type="molecule type" value="Genomic_DNA"/>
</dbReference>
<protein>
    <submittedName>
        <fullName evidence="1">Methyltransferase domain-containing protein</fullName>
    </submittedName>
</protein>
<dbReference type="AlphaFoldDB" id="A0A1H0S356"/>
<dbReference type="Pfam" id="PF13578">
    <property type="entry name" value="Methyltransf_24"/>
    <property type="match status" value="1"/>
</dbReference>
<sequence length="334" mass="38441">MDRVVLYGLGGIFRGYEGIFRGLQKDKKIKIIGAIDRRLQEGMKFHNYNILSVSEVVHMDIDYVIITAQDPVAKEIYADLCAAGVNKDKIVSVYCYTPVKEMVDSIINVQLPIQLDVIKNILSASDQEVASFDWMRKVVGRYGIYPLLDEDMDGIDDAIVTVMGMQQRPDEFTKYCTYLSNWNIETAIEVGVFRGKTSYFMCALLARKNPNLVYDLVDIADNLDNFEEFHDILPQLRKRIPSTSEDYVGNSYDFVFIDADHSYDASMRDYMNLGQYAKKLTVFHDIYAHEYDRLNGGTVRTWKEVVDMTPEHRHHIFSEYPNQLMGIGVLENVR</sequence>
<dbReference type="InterPro" id="IPR029063">
    <property type="entry name" value="SAM-dependent_MTases_sf"/>
</dbReference>
<dbReference type="GO" id="GO:0008168">
    <property type="term" value="F:methyltransferase activity"/>
    <property type="evidence" value="ECO:0007669"/>
    <property type="project" value="UniProtKB-KW"/>
</dbReference>
<dbReference type="RefSeq" id="WP_074572292.1">
    <property type="nucleotide sequence ID" value="NZ_FNJQ01000015.1"/>
</dbReference>
<keyword evidence="1" id="KW-0808">Transferase</keyword>
<dbReference type="GO" id="GO:0032259">
    <property type="term" value="P:methylation"/>
    <property type="evidence" value="ECO:0007669"/>
    <property type="project" value="UniProtKB-KW"/>
</dbReference>
<dbReference type="Proteomes" id="UP000182412">
    <property type="component" value="Unassembled WGS sequence"/>
</dbReference>
<proteinExistence type="predicted"/>
<reference evidence="1 2" key="1">
    <citation type="submission" date="2016-10" db="EMBL/GenBank/DDBJ databases">
        <authorList>
            <person name="de Groot N.N."/>
        </authorList>
    </citation>
    <scope>NUCLEOTIDE SEQUENCE [LARGE SCALE GENOMIC DNA]</scope>
    <source>
        <strain evidence="1 2">S137</strain>
    </source>
</reference>
<evidence type="ECO:0000313" key="1">
    <source>
        <dbReference type="EMBL" id="SDP36087.1"/>
    </source>
</evidence>
<gene>
    <name evidence="1" type="ORF">SAMN05216366_11538</name>
</gene>
<organism evidence="1 2">
    <name type="scientific">Selenomonas ruminantium</name>
    <dbReference type="NCBI Taxonomy" id="971"/>
    <lineage>
        <taxon>Bacteria</taxon>
        <taxon>Bacillati</taxon>
        <taxon>Bacillota</taxon>
        <taxon>Negativicutes</taxon>
        <taxon>Selenomonadales</taxon>
        <taxon>Selenomonadaceae</taxon>
        <taxon>Selenomonas</taxon>
    </lineage>
</organism>
<dbReference type="Gene3D" id="3.40.50.150">
    <property type="entry name" value="Vaccinia Virus protein VP39"/>
    <property type="match status" value="1"/>
</dbReference>
<evidence type="ECO:0000313" key="2">
    <source>
        <dbReference type="Proteomes" id="UP000182412"/>
    </source>
</evidence>
<dbReference type="Gene3D" id="3.40.50.720">
    <property type="entry name" value="NAD(P)-binding Rossmann-like Domain"/>
    <property type="match status" value="1"/>
</dbReference>
<accession>A0A1H0S356</accession>
<name>A0A1H0S356_SELRU</name>
<dbReference type="SUPFAM" id="SSF53335">
    <property type="entry name" value="S-adenosyl-L-methionine-dependent methyltransferases"/>
    <property type="match status" value="1"/>
</dbReference>
<keyword evidence="1" id="KW-0489">Methyltransferase</keyword>